<evidence type="ECO:0008006" key="8">
    <source>
        <dbReference type="Google" id="ProtNLM"/>
    </source>
</evidence>
<dbReference type="GO" id="GO:0016020">
    <property type="term" value="C:membrane"/>
    <property type="evidence" value="ECO:0007669"/>
    <property type="project" value="UniProtKB-SubCell"/>
</dbReference>
<evidence type="ECO:0000256" key="2">
    <source>
        <dbReference type="ARBA" id="ARBA00022448"/>
    </source>
</evidence>
<feature type="transmembrane region" description="Helical" evidence="6">
    <location>
        <begin position="238"/>
        <end position="260"/>
    </location>
</feature>
<keyword evidence="2" id="KW-0813">Transport</keyword>
<dbReference type="PANTHER" id="PTHR45649:SF7">
    <property type="entry name" value="CHOLINE TRANSPORT PROTEIN"/>
    <property type="match status" value="1"/>
</dbReference>
<dbReference type="EMBL" id="ML735368">
    <property type="protein sequence ID" value="KAE8384520.1"/>
    <property type="molecule type" value="Genomic_DNA"/>
</dbReference>
<feature type="transmembrane region" description="Helical" evidence="6">
    <location>
        <begin position="108"/>
        <end position="127"/>
    </location>
</feature>
<keyword evidence="3 6" id="KW-0812">Transmembrane</keyword>
<comment type="subcellular location">
    <subcellularLocation>
        <location evidence="1">Membrane</location>
        <topology evidence="1">Multi-pass membrane protein</topology>
    </subcellularLocation>
</comment>
<organism evidence="7">
    <name type="scientific">Petromyces alliaceus</name>
    <name type="common">Aspergillus alliaceus</name>
    <dbReference type="NCBI Taxonomy" id="209559"/>
    <lineage>
        <taxon>Eukaryota</taxon>
        <taxon>Fungi</taxon>
        <taxon>Dikarya</taxon>
        <taxon>Ascomycota</taxon>
        <taxon>Pezizomycotina</taxon>
        <taxon>Eurotiomycetes</taxon>
        <taxon>Eurotiomycetidae</taxon>
        <taxon>Eurotiales</taxon>
        <taxon>Aspergillaceae</taxon>
        <taxon>Aspergillus</taxon>
        <taxon>Aspergillus subgen. Circumdati</taxon>
    </lineage>
</organism>
<evidence type="ECO:0000256" key="1">
    <source>
        <dbReference type="ARBA" id="ARBA00004141"/>
    </source>
</evidence>
<proteinExistence type="predicted"/>
<accession>A0A5N7BRS9</accession>
<evidence type="ECO:0000256" key="4">
    <source>
        <dbReference type="ARBA" id="ARBA00022989"/>
    </source>
</evidence>
<keyword evidence="5 6" id="KW-0472">Membrane</keyword>
<dbReference type="OrthoDB" id="3257095at2759"/>
<evidence type="ECO:0000256" key="5">
    <source>
        <dbReference type="ARBA" id="ARBA00023136"/>
    </source>
</evidence>
<evidence type="ECO:0000256" key="6">
    <source>
        <dbReference type="SAM" id="Phobius"/>
    </source>
</evidence>
<dbReference type="GO" id="GO:0022857">
    <property type="term" value="F:transmembrane transporter activity"/>
    <property type="evidence" value="ECO:0007669"/>
    <property type="project" value="InterPro"/>
</dbReference>
<reference evidence="7" key="1">
    <citation type="submission" date="2019-04" db="EMBL/GenBank/DDBJ databases">
        <title>Friends and foes A comparative genomics studyof 23 Aspergillus species from section Flavi.</title>
        <authorList>
            <consortium name="DOE Joint Genome Institute"/>
            <person name="Kjaerbolling I."/>
            <person name="Vesth T."/>
            <person name="Frisvad J.C."/>
            <person name="Nybo J.L."/>
            <person name="Theobald S."/>
            <person name="Kildgaard S."/>
            <person name="Isbrandt T."/>
            <person name="Kuo A."/>
            <person name="Sato A."/>
            <person name="Lyhne E.K."/>
            <person name="Kogle M.E."/>
            <person name="Wiebenga A."/>
            <person name="Kun R.S."/>
            <person name="Lubbers R.J."/>
            <person name="Makela M.R."/>
            <person name="Barry K."/>
            <person name="Chovatia M."/>
            <person name="Clum A."/>
            <person name="Daum C."/>
            <person name="Haridas S."/>
            <person name="He G."/>
            <person name="LaButti K."/>
            <person name="Lipzen A."/>
            <person name="Mondo S."/>
            <person name="Riley R."/>
            <person name="Salamov A."/>
            <person name="Simmons B.A."/>
            <person name="Magnuson J.K."/>
            <person name="Henrissat B."/>
            <person name="Mortensen U.H."/>
            <person name="Larsen T.O."/>
            <person name="Devries R.P."/>
            <person name="Grigoriev I.V."/>
            <person name="Machida M."/>
            <person name="Baker S.E."/>
            <person name="Andersen M.R."/>
        </authorList>
    </citation>
    <scope>NUCLEOTIDE SEQUENCE [LARGE SCALE GENOMIC DNA]</scope>
    <source>
        <strain evidence="7">IBT 14317</strain>
    </source>
</reference>
<dbReference type="Proteomes" id="UP000326877">
    <property type="component" value="Unassembled WGS sequence"/>
</dbReference>
<dbReference type="PANTHER" id="PTHR45649">
    <property type="entry name" value="AMINO-ACID PERMEASE BAT1"/>
    <property type="match status" value="1"/>
</dbReference>
<name>A0A5N7BRS9_PETAA</name>
<dbReference type="AlphaFoldDB" id="A0A5N7BRS9"/>
<keyword evidence="4 6" id="KW-1133">Transmembrane helix</keyword>
<dbReference type="Gene3D" id="1.20.1740.10">
    <property type="entry name" value="Amino acid/polyamine transporter I"/>
    <property type="match status" value="1"/>
</dbReference>
<gene>
    <name evidence="7" type="ORF">BDV23DRAFT_176997</name>
</gene>
<sequence length="316" mass="34208">MAIIGIQLAGYYTFQAMFRHVTYSIKLKLEYFVLNQLIQIAKEPISFSDSVTPSVRGNTTAAPQVGAPAPALTGALIASRPSKGDYGGSRAIFTCARVALSLGSAGVGMWQLGLILVTVAATAGTHADDKCEVHKLERSIPIAILCTVLLGFVTSWFFLEPPTGVPILALFYQALQNKTGAIVLESLILVTRIGCQIACQTWHSRSCGSLARDHGLPTSVFLAKVHPTLDVPLDAHSVSMVTTCIVLLYMSYLVPIVCLCKGREIIPHGPFWLRKLGLVRNWIVLAWTLFCLVIYSFPAVYPVNAGSRLFTSLTAL</sequence>
<feature type="transmembrane region" description="Helical" evidence="6">
    <location>
        <begin position="281"/>
        <end position="301"/>
    </location>
</feature>
<evidence type="ECO:0000313" key="7">
    <source>
        <dbReference type="EMBL" id="KAE8384520.1"/>
    </source>
</evidence>
<protein>
    <recommendedName>
        <fullName evidence="8">Amino acid permease-domain-containing protein</fullName>
    </recommendedName>
</protein>
<evidence type="ECO:0000256" key="3">
    <source>
        <dbReference type="ARBA" id="ARBA00022692"/>
    </source>
</evidence>
<feature type="transmembrane region" description="Helical" evidence="6">
    <location>
        <begin position="139"/>
        <end position="159"/>
    </location>
</feature>